<dbReference type="Gene3D" id="1.10.1280.10">
    <property type="entry name" value="Di-copper center containing domain from catechol oxidase"/>
    <property type="match status" value="1"/>
</dbReference>
<feature type="domain" description="Tyrosinase copper-binding" evidence="4">
    <location>
        <begin position="299"/>
        <end position="310"/>
    </location>
</feature>
<dbReference type="InterPro" id="IPR008922">
    <property type="entry name" value="Di-copper_centre_dom_sf"/>
</dbReference>
<dbReference type="SUPFAM" id="SSF48056">
    <property type="entry name" value="Di-copper centre-containing domain"/>
    <property type="match status" value="1"/>
</dbReference>
<dbReference type="Pfam" id="PF00264">
    <property type="entry name" value="Tyrosinase"/>
    <property type="match status" value="1"/>
</dbReference>
<dbReference type="EMBL" id="JAVFKD010000015">
    <property type="protein sequence ID" value="KAK5989404.1"/>
    <property type="molecule type" value="Genomic_DNA"/>
</dbReference>
<dbReference type="PROSITE" id="PS00498">
    <property type="entry name" value="TYROSINASE_2"/>
    <property type="match status" value="1"/>
</dbReference>
<keyword evidence="6" id="KW-1185">Reference proteome</keyword>
<keyword evidence="2" id="KW-0560">Oxidoreductase</keyword>
<sequence length="344" mass="38527">MHFTHILFWGVSAHTWLAAGQPLNKSDAAATMHKLRDEYYETTRALLPHGACTKDNIAVRREWDSLSKIERLDYLRATQCLQSKPSKGNGNTLTQSRFEDFVLGHINATLNIHISGLLLPWHRYFVNLYEKALREECGYKGYQPYWDWSKYAVNPEGSSIFDGSKFSFGSNGEAVPHGIRSIPVSGGPPPAQYLTREPGTGGGCVLDGPFANQTLILDATNDGASSPIRIWNNPRCLTRDFLLSYLTQQNSYENVTDLILNSPDIHTFRPGVEAALGIHGGGHVYISGENLNFFTSPHDPAFYLHHAMLDRVWAIWQSRDLATRKDALDGTLTWGDYPPHQMPP</sequence>
<accession>A0ABR0SBR0</accession>
<dbReference type="PANTHER" id="PTHR11474:SF125">
    <property type="entry name" value="N-ACETYL-6-HYDROXYTRYPTOPHAN OXIDASE IVOB-RELATED"/>
    <property type="match status" value="1"/>
</dbReference>
<dbReference type="Proteomes" id="UP001338125">
    <property type="component" value="Unassembled WGS sequence"/>
</dbReference>
<evidence type="ECO:0000256" key="3">
    <source>
        <dbReference type="SAM" id="SignalP"/>
    </source>
</evidence>
<organism evidence="5 6">
    <name type="scientific">Cladobotryum mycophilum</name>
    <dbReference type="NCBI Taxonomy" id="491253"/>
    <lineage>
        <taxon>Eukaryota</taxon>
        <taxon>Fungi</taxon>
        <taxon>Dikarya</taxon>
        <taxon>Ascomycota</taxon>
        <taxon>Pezizomycotina</taxon>
        <taxon>Sordariomycetes</taxon>
        <taxon>Hypocreomycetidae</taxon>
        <taxon>Hypocreales</taxon>
        <taxon>Hypocreaceae</taxon>
        <taxon>Cladobotryum</taxon>
    </lineage>
</organism>
<proteinExistence type="predicted"/>
<evidence type="ECO:0000256" key="2">
    <source>
        <dbReference type="ARBA" id="ARBA00023002"/>
    </source>
</evidence>
<gene>
    <name evidence="5" type="ORF">PT974_10923</name>
</gene>
<reference evidence="5 6" key="1">
    <citation type="submission" date="2024-01" db="EMBL/GenBank/DDBJ databases">
        <title>Complete genome of Cladobotryum mycophilum ATHUM6906.</title>
        <authorList>
            <person name="Christinaki A.C."/>
            <person name="Myridakis A.I."/>
            <person name="Kouvelis V.N."/>
        </authorList>
    </citation>
    <scope>NUCLEOTIDE SEQUENCE [LARGE SCALE GENOMIC DNA]</scope>
    <source>
        <strain evidence="5 6">ATHUM6906</strain>
    </source>
</reference>
<evidence type="ECO:0000313" key="6">
    <source>
        <dbReference type="Proteomes" id="UP001338125"/>
    </source>
</evidence>
<name>A0ABR0SBR0_9HYPO</name>
<feature type="chain" id="PRO_5047088876" evidence="3">
    <location>
        <begin position="21"/>
        <end position="344"/>
    </location>
</feature>
<evidence type="ECO:0000259" key="4">
    <source>
        <dbReference type="PROSITE" id="PS00498"/>
    </source>
</evidence>
<keyword evidence="3" id="KW-0732">Signal</keyword>
<keyword evidence="1" id="KW-0479">Metal-binding</keyword>
<protein>
    <submittedName>
        <fullName evidence="5">Tyrosinase-like protein orsC</fullName>
    </submittedName>
</protein>
<dbReference type="PANTHER" id="PTHR11474">
    <property type="entry name" value="TYROSINASE FAMILY MEMBER"/>
    <property type="match status" value="1"/>
</dbReference>
<dbReference type="InterPro" id="IPR050316">
    <property type="entry name" value="Tyrosinase/Hemocyanin"/>
</dbReference>
<comment type="caution">
    <text evidence="5">The sequence shown here is derived from an EMBL/GenBank/DDBJ whole genome shotgun (WGS) entry which is preliminary data.</text>
</comment>
<dbReference type="PRINTS" id="PR00092">
    <property type="entry name" value="TYROSINASE"/>
</dbReference>
<evidence type="ECO:0000256" key="1">
    <source>
        <dbReference type="ARBA" id="ARBA00022723"/>
    </source>
</evidence>
<evidence type="ECO:0000313" key="5">
    <source>
        <dbReference type="EMBL" id="KAK5989404.1"/>
    </source>
</evidence>
<dbReference type="InterPro" id="IPR002227">
    <property type="entry name" value="Tyrosinase_Cu-bd"/>
</dbReference>
<feature type="signal peptide" evidence="3">
    <location>
        <begin position="1"/>
        <end position="20"/>
    </location>
</feature>